<evidence type="ECO:0000313" key="5">
    <source>
        <dbReference type="Proteomes" id="UP000011761"/>
    </source>
</evidence>
<dbReference type="OrthoDB" id="263560at2759"/>
<dbReference type="HOGENOM" id="CLU_074896_0_2_1"/>
<organism evidence="4 5">
    <name type="scientific">Baudoinia panamericana (strain UAMH 10762)</name>
    <name type="common">Angels' share fungus</name>
    <name type="synonym">Baudoinia compniacensis (strain UAMH 10762)</name>
    <dbReference type="NCBI Taxonomy" id="717646"/>
    <lineage>
        <taxon>Eukaryota</taxon>
        <taxon>Fungi</taxon>
        <taxon>Dikarya</taxon>
        <taxon>Ascomycota</taxon>
        <taxon>Pezizomycotina</taxon>
        <taxon>Dothideomycetes</taxon>
        <taxon>Dothideomycetidae</taxon>
        <taxon>Mycosphaerellales</taxon>
        <taxon>Teratosphaeriaceae</taxon>
        <taxon>Baudoinia</taxon>
    </lineage>
</organism>
<evidence type="ECO:0000256" key="1">
    <source>
        <dbReference type="ARBA" id="ARBA00006524"/>
    </source>
</evidence>
<comment type="similarity">
    <text evidence="1">Belongs to the TSR2 family.</text>
</comment>
<keyword evidence="5" id="KW-1185">Reference proteome</keyword>
<sequence length="222" mass="24121">MSTQDAPGPSPAPAPEPSNGVPLPPTPQQLQSALDAGIWYALSLWPALHMAVQNSWGGPDSSDKKDWFAGAVSDFLSSAPDTDHEDLEVFLLQVMQDEFDCNVEDESEVEVARGILGLRRKLGEEDDGRGGLEALRELEGRWRNRGRVKMEFAVVDNGVQDEDGDGEEGEEGGWDGVDDEGDVDMDAPEDAVPHVAPVVVKEKAEPEVDEDGFTKVVGKKRR</sequence>
<dbReference type="Pfam" id="PF10273">
    <property type="entry name" value="WGG"/>
    <property type="match status" value="1"/>
</dbReference>
<feature type="region of interest" description="Disordered" evidence="3">
    <location>
        <begin position="202"/>
        <end position="222"/>
    </location>
</feature>
<dbReference type="KEGG" id="bcom:BAUCODRAFT_258417"/>
<name>M2LF76_BAUPA</name>
<dbReference type="STRING" id="717646.M2LF76"/>
<evidence type="ECO:0000313" key="4">
    <source>
        <dbReference type="EMBL" id="EMC92687.1"/>
    </source>
</evidence>
<dbReference type="EMBL" id="KB445561">
    <property type="protein sequence ID" value="EMC92687.1"/>
    <property type="molecule type" value="Genomic_DNA"/>
</dbReference>
<dbReference type="RefSeq" id="XP_007680058.1">
    <property type="nucleotide sequence ID" value="XM_007681868.1"/>
</dbReference>
<dbReference type="GeneID" id="19110345"/>
<dbReference type="Proteomes" id="UP000011761">
    <property type="component" value="Unassembled WGS sequence"/>
</dbReference>
<protein>
    <recommendedName>
        <fullName evidence="6">Pre-rRNA-processing protein TSR2</fullName>
    </recommendedName>
</protein>
<dbReference type="PANTHER" id="PTHR21250">
    <property type="entry name" value="PRE-RRNA-PROCESSING PROTEIN TSR2 HOMOLOG"/>
    <property type="match status" value="1"/>
</dbReference>
<feature type="region of interest" description="Disordered" evidence="3">
    <location>
        <begin position="159"/>
        <end position="188"/>
    </location>
</feature>
<evidence type="ECO:0008006" key="6">
    <source>
        <dbReference type="Google" id="ProtNLM"/>
    </source>
</evidence>
<dbReference type="GO" id="GO:0006364">
    <property type="term" value="P:rRNA processing"/>
    <property type="evidence" value="ECO:0007669"/>
    <property type="project" value="UniProtKB-KW"/>
</dbReference>
<reference evidence="4 5" key="1">
    <citation type="journal article" date="2012" name="PLoS Pathog.">
        <title>Diverse lifestyles and strategies of plant pathogenesis encoded in the genomes of eighteen Dothideomycetes fungi.</title>
        <authorList>
            <person name="Ohm R.A."/>
            <person name="Feau N."/>
            <person name="Henrissat B."/>
            <person name="Schoch C.L."/>
            <person name="Horwitz B.A."/>
            <person name="Barry K.W."/>
            <person name="Condon B.J."/>
            <person name="Copeland A.C."/>
            <person name="Dhillon B."/>
            <person name="Glaser F."/>
            <person name="Hesse C.N."/>
            <person name="Kosti I."/>
            <person name="LaButti K."/>
            <person name="Lindquist E.A."/>
            <person name="Lucas S."/>
            <person name="Salamov A.A."/>
            <person name="Bradshaw R.E."/>
            <person name="Ciuffetti L."/>
            <person name="Hamelin R.C."/>
            <person name="Kema G.H.J."/>
            <person name="Lawrence C."/>
            <person name="Scott J.A."/>
            <person name="Spatafora J.W."/>
            <person name="Turgeon B.G."/>
            <person name="de Wit P.J.G.M."/>
            <person name="Zhong S."/>
            <person name="Goodwin S.B."/>
            <person name="Grigoriev I.V."/>
        </authorList>
    </citation>
    <scope>NUCLEOTIDE SEQUENCE [LARGE SCALE GENOMIC DNA]</scope>
    <source>
        <strain evidence="4 5">UAMH 10762</strain>
    </source>
</reference>
<dbReference type="AlphaFoldDB" id="M2LF76"/>
<gene>
    <name evidence="4" type="ORF">BAUCODRAFT_258417</name>
</gene>
<keyword evidence="2" id="KW-0698">rRNA processing</keyword>
<evidence type="ECO:0000256" key="2">
    <source>
        <dbReference type="ARBA" id="ARBA00022552"/>
    </source>
</evidence>
<proteinExistence type="inferred from homology"/>
<dbReference type="OMA" id="FELWPAM"/>
<accession>M2LF76</accession>
<dbReference type="InterPro" id="IPR019398">
    <property type="entry name" value="Pre-rRNA_process_TSR2"/>
</dbReference>
<feature type="region of interest" description="Disordered" evidence="3">
    <location>
        <begin position="1"/>
        <end position="29"/>
    </location>
</feature>
<feature type="compositionally biased region" description="Pro residues" evidence="3">
    <location>
        <begin position="8"/>
        <end position="27"/>
    </location>
</feature>
<dbReference type="eggNOG" id="KOG4032">
    <property type="taxonomic scope" value="Eukaryota"/>
</dbReference>
<evidence type="ECO:0000256" key="3">
    <source>
        <dbReference type="SAM" id="MobiDB-lite"/>
    </source>
</evidence>